<dbReference type="SUPFAM" id="SSF46894">
    <property type="entry name" value="C-terminal effector domain of the bipartite response regulators"/>
    <property type="match status" value="1"/>
</dbReference>
<accession>A0A368NJ64</accession>
<proteinExistence type="predicted"/>
<evidence type="ECO:0000256" key="3">
    <source>
        <dbReference type="ARBA" id="ARBA00023015"/>
    </source>
</evidence>
<dbReference type="Gene3D" id="6.10.250.690">
    <property type="match status" value="1"/>
</dbReference>
<dbReference type="GO" id="GO:0000156">
    <property type="term" value="F:phosphorelay response regulator activity"/>
    <property type="evidence" value="ECO:0007669"/>
    <property type="project" value="TreeGrafter"/>
</dbReference>
<dbReference type="InterPro" id="IPR001867">
    <property type="entry name" value="OmpR/PhoB-type_DNA-bd"/>
</dbReference>
<dbReference type="PROSITE" id="PS51755">
    <property type="entry name" value="OMPR_PHOB"/>
    <property type="match status" value="1"/>
</dbReference>
<dbReference type="OrthoDB" id="9802426at2"/>
<dbReference type="SUPFAM" id="SSF52172">
    <property type="entry name" value="CheY-like"/>
    <property type="match status" value="1"/>
</dbReference>
<reference evidence="10 11" key="1">
    <citation type="submission" date="2018-07" db="EMBL/GenBank/DDBJ databases">
        <title>Corallincola holothuriorum sp. nov., a new facultative anaerobe isolated from sea cucumber Apostichopus japonicus.</title>
        <authorList>
            <person name="Xia H."/>
        </authorList>
    </citation>
    <scope>NUCLEOTIDE SEQUENCE [LARGE SCALE GENOMIC DNA]</scope>
    <source>
        <strain evidence="10 11">C4</strain>
    </source>
</reference>
<evidence type="ECO:0000259" key="8">
    <source>
        <dbReference type="PROSITE" id="PS50110"/>
    </source>
</evidence>
<dbReference type="InterPro" id="IPR036388">
    <property type="entry name" value="WH-like_DNA-bd_sf"/>
</dbReference>
<dbReference type="Pfam" id="PF00072">
    <property type="entry name" value="Response_reg"/>
    <property type="match status" value="1"/>
</dbReference>
<dbReference type="RefSeq" id="WP_114337967.1">
    <property type="nucleotide sequence ID" value="NZ_QPID01000004.1"/>
</dbReference>
<dbReference type="GO" id="GO:0006355">
    <property type="term" value="P:regulation of DNA-templated transcription"/>
    <property type="evidence" value="ECO:0007669"/>
    <property type="project" value="InterPro"/>
</dbReference>
<dbReference type="CDD" id="cd17574">
    <property type="entry name" value="REC_OmpR"/>
    <property type="match status" value="1"/>
</dbReference>
<dbReference type="GO" id="GO:0000976">
    <property type="term" value="F:transcription cis-regulatory region binding"/>
    <property type="evidence" value="ECO:0007669"/>
    <property type="project" value="TreeGrafter"/>
</dbReference>
<keyword evidence="2" id="KW-0902">Two-component regulatory system</keyword>
<evidence type="ECO:0000313" key="10">
    <source>
        <dbReference type="EMBL" id="RCU50478.1"/>
    </source>
</evidence>
<dbReference type="GO" id="GO:0032993">
    <property type="term" value="C:protein-DNA complex"/>
    <property type="evidence" value="ECO:0007669"/>
    <property type="project" value="TreeGrafter"/>
</dbReference>
<dbReference type="InterPro" id="IPR022305">
    <property type="entry name" value="Response_regulator"/>
</dbReference>
<gene>
    <name evidence="10" type="primary">pdsR</name>
    <name evidence="10" type="ORF">DU002_08635</name>
</gene>
<protein>
    <submittedName>
        <fullName evidence="10">Proteobacterial dedicated sortase system response regulator</fullName>
    </submittedName>
</protein>
<evidence type="ECO:0000256" key="6">
    <source>
        <dbReference type="PROSITE-ProRule" id="PRU00169"/>
    </source>
</evidence>
<dbReference type="PANTHER" id="PTHR48111:SF21">
    <property type="entry name" value="DNA-BINDING DUAL MASTER TRANSCRIPTIONAL REGULATOR RPAA"/>
    <property type="match status" value="1"/>
</dbReference>
<feature type="domain" description="OmpR/PhoB-type" evidence="9">
    <location>
        <begin position="133"/>
        <end position="229"/>
    </location>
</feature>
<dbReference type="InterPro" id="IPR001789">
    <property type="entry name" value="Sig_transdc_resp-reg_receiver"/>
</dbReference>
<keyword evidence="1 6" id="KW-0597">Phosphoprotein</keyword>
<evidence type="ECO:0000256" key="5">
    <source>
        <dbReference type="ARBA" id="ARBA00023163"/>
    </source>
</evidence>
<evidence type="ECO:0000256" key="1">
    <source>
        <dbReference type="ARBA" id="ARBA00022553"/>
    </source>
</evidence>
<organism evidence="10 11">
    <name type="scientific">Corallincola holothuriorum</name>
    <dbReference type="NCBI Taxonomy" id="2282215"/>
    <lineage>
        <taxon>Bacteria</taxon>
        <taxon>Pseudomonadati</taxon>
        <taxon>Pseudomonadota</taxon>
        <taxon>Gammaproteobacteria</taxon>
        <taxon>Alteromonadales</taxon>
        <taxon>Psychromonadaceae</taxon>
        <taxon>Corallincola</taxon>
    </lineage>
</organism>
<feature type="domain" description="Response regulatory" evidence="8">
    <location>
        <begin position="4"/>
        <end position="120"/>
    </location>
</feature>
<evidence type="ECO:0000256" key="2">
    <source>
        <dbReference type="ARBA" id="ARBA00023012"/>
    </source>
</evidence>
<dbReference type="SMART" id="SM00862">
    <property type="entry name" value="Trans_reg_C"/>
    <property type="match status" value="1"/>
</dbReference>
<dbReference type="PROSITE" id="PS50110">
    <property type="entry name" value="RESPONSE_REGULATORY"/>
    <property type="match status" value="1"/>
</dbReference>
<dbReference type="CDD" id="cd00383">
    <property type="entry name" value="trans_reg_C"/>
    <property type="match status" value="1"/>
</dbReference>
<dbReference type="Gene3D" id="1.10.10.10">
    <property type="entry name" value="Winged helix-like DNA-binding domain superfamily/Winged helix DNA-binding domain"/>
    <property type="match status" value="1"/>
</dbReference>
<keyword evidence="11" id="KW-1185">Reference proteome</keyword>
<dbReference type="Proteomes" id="UP000252558">
    <property type="component" value="Unassembled WGS sequence"/>
</dbReference>
<feature type="DNA-binding region" description="OmpR/PhoB-type" evidence="7">
    <location>
        <begin position="133"/>
        <end position="229"/>
    </location>
</feature>
<dbReference type="Gene3D" id="3.40.50.2300">
    <property type="match status" value="1"/>
</dbReference>
<dbReference type="InterPro" id="IPR011006">
    <property type="entry name" value="CheY-like_superfamily"/>
</dbReference>
<dbReference type="SMART" id="SM00448">
    <property type="entry name" value="REC"/>
    <property type="match status" value="1"/>
</dbReference>
<dbReference type="NCBIfam" id="TIGR03787">
    <property type="entry name" value="marine_sort_RR"/>
    <property type="match status" value="1"/>
</dbReference>
<dbReference type="PANTHER" id="PTHR48111">
    <property type="entry name" value="REGULATOR OF RPOS"/>
    <property type="match status" value="1"/>
</dbReference>
<keyword evidence="5" id="KW-0804">Transcription</keyword>
<evidence type="ECO:0000313" key="11">
    <source>
        <dbReference type="Proteomes" id="UP000252558"/>
    </source>
</evidence>
<sequence length="231" mass="26262">MGRQIAIVEDEIAIAENYRDALERMGYQVKIYSDRLSALDAFRQRLPDLAIIDVGLGEEVEGGFDLCRDLRSLAPALPIVFLTARDSELDVISGLRLGADDYLTKDISLPHMLARIVALFRRIDALQKPTQPDAQLVRGDLNIDSERMTVLWQTQMIDLTLTEFWITHALAKHPGHVRNRQQLMDAANVVLDNNTITSHIKRIRKKFQQIDPSFDAIETAYGMGYRWRTAS</sequence>
<evidence type="ECO:0000256" key="7">
    <source>
        <dbReference type="PROSITE-ProRule" id="PRU01091"/>
    </source>
</evidence>
<name>A0A368NJ64_9GAMM</name>
<keyword evidence="3" id="KW-0805">Transcription regulation</keyword>
<dbReference type="AlphaFoldDB" id="A0A368NJ64"/>
<dbReference type="InterPro" id="IPR039420">
    <property type="entry name" value="WalR-like"/>
</dbReference>
<dbReference type="EMBL" id="QPID01000004">
    <property type="protein sequence ID" value="RCU50478.1"/>
    <property type="molecule type" value="Genomic_DNA"/>
</dbReference>
<evidence type="ECO:0000256" key="4">
    <source>
        <dbReference type="ARBA" id="ARBA00023125"/>
    </source>
</evidence>
<dbReference type="GO" id="GO:0005829">
    <property type="term" value="C:cytosol"/>
    <property type="evidence" value="ECO:0007669"/>
    <property type="project" value="TreeGrafter"/>
</dbReference>
<keyword evidence="4 7" id="KW-0238">DNA-binding</keyword>
<dbReference type="Pfam" id="PF00486">
    <property type="entry name" value="Trans_reg_C"/>
    <property type="match status" value="1"/>
</dbReference>
<comment type="caution">
    <text evidence="10">The sequence shown here is derived from an EMBL/GenBank/DDBJ whole genome shotgun (WGS) entry which is preliminary data.</text>
</comment>
<dbReference type="InterPro" id="IPR016032">
    <property type="entry name" value="Sig_transdc_resp-reg_C-effctor"/>
</dbReference>
<feature type="modified residue" description="4-aspartylphosphate" evidence="6">
    <location>
        <position position="53"/>
    </location>
</feature>
<evidence type="ECO:0000259" key="9">
    <source>
        <dbReference type="PROSITE" id="PS51755"/>
    </source>
</evidence>